<sequence length="132" mass="14065">METNILIVGVGGQGVITVGRLISMAAIMASHNVVMSELHGLAQRGGSVSVNVRVGDVMSPIPEASAIDCVIALEPMEGLRYSPMTGKEAVFLVNLHPMTPISLSMQGKEYPPMQEILDEIERDHTVIPVDAS</sequence>
<dbReference type="PANTHER" id="PTHR43854">
    <property type="entry name" value="INDOLEPYRUVATE OXIDOREDUCTASE SUBUNIT IORB"/>
    <property type="match status" value="1"/>
</dbReference>
<name>T1A4Z6_9ZZZZ</name>
<keyword evidence="1" id="KW-0560">Oxidoreductase</keyword>
<dbReference type="AlphaFoldDB" id="T1A4Z6"/>
<dbReference type="InterPro" id="IPR019752">
    <property type="entry name" value="Pyrv/ketoisovalerate_OxRed_cat"/>
</dbReference>
<evidence type="ECO:0000313" key="3">
    <source>
        <dbReference type="EMBL" id="EQD36925.1"/>
    </source>
</evidence>
<dbReference type="InterPro" id="IPR002869">
    <property type="entry name" value="Pyrv_flavodox_OxRed_cen"/>
</dbReference>
<comment type="caution">
    <text evidence="3">The sequence shown here is derived from an EMBL/GenBank/DDBJ whole genome shotgun (WGS) entry which is preliminary data.</text>
</comment>
<gene>
    <name evidence="3" type="ORF">B1B_16332</name>
</gene>
<dbReference type="Gene3D" id="3.40.920.10">
    <property type="entry name" value="Pyruvate-ferredoxin oxidoreductase, PFOR, domain III"/>
    <property type="match status" value="1"/>
</dbReference>
<feature type="domain" description="Pyruvate/ketoisovalerate oxidoreductase catalytic" evidence="2">
    <location>
        <begin position="11"/>
        <end position="131"/>
    </location>
</feature>
<dbReference type="PANTHER" id="PTHR43854:SF1">
    <property type="entry name" value="INDOLEPYRUVATE OXIDOREDUCTASE SUBUNIT IORB"/>
    <property type="match status" value="1"/>
</dbReference>
<dbReference type="SUPFAM" id="SSF53323">
    <property type="entry name" value="Pyruvate-ferredoxin oxidoreductase, PFOR, domain III"/>
    <property type="match status" value="1"/>
</dbReference>
<dbReference type="Pfam" id="PF01558">
    <property type="entry name" value="POR"/>
    <property type="match status" value="1"/>
</dbReference>
<dbReference type="InterPro" id="IPR052198">
    <property type="entry name" value="IorB_Oxidoreductase"/>
</dbReference>
<keyword evidence="3" id="KW-0670">Pyruvate</keyword>
<reference evidence="3" key="2">
    <citation type="journal article" date="2014" name="ISME J.">
        <title>Microbial stratification in low pH oxic and suboxic macroscopic growths along an acid mine drainage.</title>
        <authorList>
            <person name="Mendez-Garcia C."/>
            <person name="Mesa V."/>
            <person name="Sprenger R.R."/>
            <person name="Richter M."/>
            <person name="Diez M.S."/>
            <person name="Solano J."/>
            <person name="Bargiela R."/>
            <person name="Golyshina O.V."/>
            <person name="Manteca A."/>
            <person name="Ramos J.L."/>
            <person name="Gallego J.R."/>
            <person name="Llorente I."/>
            <person name="Martins Dos Santos V.A."/>
            <person name="Jensen O.N."/>
            <person name="Pelaez A.I."/>
            <person name="Sanchez J."/>
            <person name="Ferrer M."/>
        </authorList>
    </citation>
    <scope>NUCLEOTIDE SEQUENCE</scope>
</reference>
<accession>T1A4Z6</accession>
<proteinExistence type="predicted"/>
<evidence type="ECO:0000256" key="1">
    <source>
        <dbReference type="ARBA" id="ARBA00023002"/>
    </source>
</evidence>
<organism evidence="3">
    <name type="scientific">mine drainage metagenome</name>
    <dbReference type="NCBI Taxonomy" id="410659"/>
    <lineage>
        <taxon>unclassified sequences</taxon>
        <taxon>metagenomes</taxon>
        <taxon>ecological metagenomes</taxon>
    </lineage>
</organism>
<evidence type="ECO:0000259" key="2">
    <source>
        <dbReference type="Pfam" id="PF01558"/>
    </source>
</evidence>
<dbReference type="GO" id="GO:0016903">
    <property type="term" value="F:oxidoreductase activity, acting on the aldehyde or oxo group of donors"/>
    <property type="evidence" value="ECO:0007669"/>
    <property type="project" value="InterPro"/>
</dbReference>
<reference evidence="3" key="1">
    <citation type="submission" date="2013-08" db="EMBL/GenBank/DDBJ databases">
        <authorList>
            <person name="Mendez C."/>
            <person name="Richter M."/>
            <person name="Ferrer M."/>
            <person name="Sanchez J."/>
        </authorList>
    </citation>
    <scope>NUCLEOTIDE SEQUENCE</scope>
</reference>
<feature type="non-terminal residue" evidence="3">
    <location>
        <position position="132"/>
    </location>
</feature>
<protein>
    <submittedName>
        <fullName evidence="3">Indolepyruvate ferredoxin oxidoreductase, beta subunit</fullName>
    </submittedName>
</protein>
<dbReference type="EMBL" id="AUZY01010863">
    <property type="protein sequence ID" value="EQD36925.1"/>
    <property type="molecule type" value="Genomic_DNA"/>
</dbReference>